<evidence type="ECO:0000256" key="3">
    <source>
        <dbReference type="ARBA" id="ARBA00022553"/>
    </source>
</evidence>
<geneLocation type="plasmid" evidence="7">
    <name>pDson03</name>
</geneLocation>
<dbReference type="Gene3D" id="1.10.287.130">
    <property type="match status" value="1"/>
</dbReference>
<accession>A0AAU7U724</accession>
<dbReference type="InterPro" id="IPR004358">
    <property type="entry name" value="Sig_transdc_His_kin-like_C"/>
</dbReference>
<dbReference type="InterPro" id="IPR050351">
    <property type="entry name" value="BphY/WalK/GraS-like"/>
</dbReference>
<organism evidence="7">
    <name type="scientific">Deinococcus sonorensis KR-87</name>
    <dbReference type="NCBI Taxonomy" id="694439"/>
    <lineage>
        <taxon>Bacteria</taxon>
        <taxon>Thermotogati</taxon>
        <taxon>Deinococcota</taxon>
        <taxon>Deinococci</taxon>
        <taxon>Deinococcales</taxon>
        <taxon>Deinococcaceae</taxon>
        <taxon>Deinococcus</taxon>
    </lineage>
</organism>
<dbReference type="InterPro" id="IPR005467">
    <property type="entry name" value="His_kinase_dom"/>
</dbReference>
<dbReference type="Gene3D" id="3.30.565.10">
    <property type="entry name" value="Histidine kinase-like ATPase, C-terminal domain"/>
    <property type="match status" value="1"/>
</dbReference>
<name>A0AAU7U724_9DEIO</name>
<dbReference type="PANTHER" id="PTHR42878:SF15">
    <property type="entry name" value="BACTERIOPHYTOCHROME"/>
    <property type="match status" value="1"/>
</dbReference>
<dbReference type="KEGG" id="dsc:ABOD76_05050"/>
<reference evidence="7" key="1">
    <citation type="submission" date="2024-06" db="EMBL/GenBank/DDBJ databases">
        <title>Draft Genome Sequence of Deinococcus sonorensis Type Strain KR-87, a Biofilm Producing Representative of the Genus Deinococcus.</title>
        <authorList>
            <person name="Boren L.S."/>
            <person name="Grosso R.A."/>
            <person name="Hugenberg-Cox A.N."/>
            <person name="Hill J.T.E."/>
            <person name="Albert C.M."/>
            <person name="Tuohy J.M."/>
        </authorList>
    </citation>
    <scope>NUCLEOTIDE SEQUENCE</scope>
    <source>
        <strain evidence="7">KR-87</strain>
        <plasmid evidence="7">pDson03</plasmid>
    </source>
</reference>
<dbReference type="Pfam" id="PF02518">
    <property type="entry name" value="HATPase_c"/>
    <property type="match status" value="1"/>
</dbReference>
<evidence type="ECO:0000256" key="1">
    <source>
        <dbReference type="ARBA" id="ARBA00000085"/>
    </source>
</evidence>
<dbReference type="GO" id="GO:0007234">
    <property type="term" value="P:osmosensory signaling via phosphorelay pathway"/>
    <property type="evidence" value="ECO:0007669"/>
    <property type="project" value="TreeGrafter"/>
</dbReference>
<dbReference type="SUPFAM" id="SSF47384">
    <property type="entry name" value="Homodimeric domain of signal transducing histidine kinase"/>
    <property type="match status" value="1"/>
</dbReference>
<gene>
    <name evidence="7" type="ORF">ABOD76_05050</name>
</gene>
<dbReference type="InterPro" id="IPR029016">
    <property type="entry name" value="GAF-like_dom_sf"/>
</dbReference>
<keyword evidence="3" id="KW-0597">Phosphoprotein</keyword>
<dbReference type="Gene3D" id="3.30.450.40">
    <property type="match status" value="3"/>
</dbReference>
<dbReference type="InterPro" id="IPR003018">
    <property type="entry name" value="GAF"/>
</dbReference>
<evidence type="ECO:0000256" key="5">
    <source>
        <dbReference type="ARBA" id="ARBA00022777"/>
    </source>
</evidence>
<dbReference type="GO" id="GO:0000155">
    <property type="term" value="F:phosphorelay sensor kinase activity"/>
    <property type="evidence" value="ECO:0007669"/>
    <property type="project" value="InterPro"/>
</dbReference>
<dbReference type="PANTHER" id="PTHR42878">
    <property type="entry name" value="TWO-COMPONENT HISTIDINE KINASE"/>
    <property type="match status" value="1"/>
</dbReference>
<dbReference type="SMART" id="SM00065">
    <property type="entry name" value="GAF"/>
    <property type="match status" value="3"/>
</dbReference>
<keyword evidence="5" id="KW-0418">Kinase</keyword>
<dbReference type="EC" id="2.7.13.3" evidence="2"/>
<dbReference type="InterPro" id="IPR003661">
    <property type="entry name" value="HisK_dim/P_dom"/>
</dbReference>
<dbReference type="SMART" id="SM00387">
    <property type="entry name" value="HATPase_c"/>
    <property type="match status" value="1"/>
</dbReference>
<dbReference type="CDD" id="cd00082">
    <property type="entry name" value="HisKA"/>
    <property type="match status" value="1"/>
</dbReference>
<dbReference type="AlphaFoldDB" id="A0AAU7U724"/>
<dbReference type="PROSITE" id="PS50109">
    <property type="entry name" value="HIS_KIN"/>
    <property type="match status" value="1"/>
</dbReference>
<keyword evidence="7" id="KW-0614">Plasmid</keyword>
<sequence length="770" mass="84319">MSIPPAAAAASPLSLAERLQHITEALAAATIPEAVYRVVLQPALEALNAIAGAVLLVNDAGDRLELAVAHGDQVGAPTIWQDGPLTRDDPAADALLQRQPLFFEHPGALVERYPALEARTGAVAAGATAVLPMVLDGQPLGTIALDFREPHTFTLEEISFLRTLAAQCGIALGRARATGQLEAQVAARTRALVEERAALDAFVAYTEVIGRETEVSALAQRAVDVLRARFPAGSGGYYARDGERWTLRTWTEAPTARPHLLTRLQAGLPSSTPFIQALLHTRQPTFTEAWSAEAEGIEDSEVYGTVAAYPVTLSGRICGFITLGRTDTARWTERDRAIFRSVGRGLDLALERAEQAQRLEAQNAELDARTRALDAFAELTRDLALEPDPLQVVGRAQDIVLGQLPLTVSTYYELDGSTWRLRSYRGEFDNPQLLEALQRGVPRGTVRNIDRPFDTREPYYQGQFDARSAGPLEPQFTEIKATAAFPVWAGDEVVGVMVFGLHQARRWSAVDQVILEAMVRSVGLAIAGARGVAQLAEERRKLTLANEELEAFAYSVSHDLRTPVRHILGFRDLLQRSVRGRLTDKEDRYLTVIGDAATRMNVLINAMLDLSHTARLALKRGPVDLNVLFSAARAELELEMVDRQVQLQVRPLPMVSGDADTLRQVAVNLLSNALKYTRTRDVARIEVWAEERPQAWAVFVRDNGVGFDPQYADRLFGVFQRLHRADEFEGTGVGLANVQRIIHRHGGEVSAVSSEGEGATFGFTLPKQPA</sequence>
<comment type="catalytic activity">
    <reaction evidence="1">
        <text>ATP + protein L-histidine = ADP + protein N-phospho-L-histidine.</text>
        <dbReference type="EC" id="2.7.13.3"/>
    </reaction>
</comment>
<evidence type="ECO:0000256" key="2">
    <source>
        <dbReference type="ARBA" id="ARBA00012438"/>
    </source>
</evidence>
<dbReference type="GO" id="GO:0000156">
    <property type="term" value="F:phosphorelay response regulator activity"/>
    <property type="evidence" value="ECO:0007669"/>
    <property type="project" value="TreeGrafter"/>
</dbReference>
<dbReference type="RefSeq" id="WP_350242043.1">
    <property type="nucleotide sequence ID" value="NZ_CP158298.1"/>
</dbReference>
<dbReference type="SUPFAM" id="SSF55874">
    <property type="entry name" value="ATPase domain of HSP90 chaperone/DNA topoisomerase II/histidine kinase"/>
    <property type="match status" value="1"/>
</dbReference>
<feature type="domain" description="Histidine kinase" evidence="6">
    <location>
        <begin position="555"/>
        <end position="769"/>
    </location>
</feature>
<protein>
    <recommendedName>
        <fullName evidence="2">histidine kinase</fullName>
        <ecNumber evidence="2">2.7.13.3</ecNumber>
    </recommendedName>
</protein>
<proteinExistence type="predicted"/>
<dbReference type="FunFam" id="3.30.565.10:FF:000006">
    <property type="entry name" value="Sensor histidine kinase WalK"/>
    <property type="match status" value="1"/>
</dbReference>
<dbReference type="InterPro" id="IPR003594">
    <property type="entry name" value="HATPase_dom"/>
</dbReference>
<evidence type="ECO:0000256" key="4">
    <source>
        <dbReference type="ARBA" id="ARBA00022679"/>
    </source>
</evidence>
<dbReference type="InterPro" id="IPR036097">
    <property type="entry name" value="HisK_dim/P_sf"/>
</dbReference>
<dbReference type="SMART" id="SM00388">
    <property type="entry name" value="HisKA"/>
    <property type="match status" value="1"/>
</dbReference>
<dbReference type="PRINTS" id="PR00344">
    <property type="entry name" value="BCTRLSENSOR"/>
</dbReference>
<dbReference type="Pfam" id="PF13185">
    <property type="entry name" value="GAF_2"/>
    <property type="match status" value="1"/>
</dbReference>
<evidence type="ECO:0000259" key="6">
    <source>
        <dbReference type="PROSITE" id="PS50109"/>
    </source>
</evidence>
<dbReference type="GO" id="GO:0030295">
    <property type="term" value="F:protein kinase activator activity"/>
    <property type="evidence" value="ECO:0007669"/>
    <property type="project" value="TreeGrafter"/>
</dbReference>
<keyword evidence="4" id="KW-0808">Transferase</keyword>
<dbReference type="EMBL" id="CP158298">
    <property type="protein sequence ID" value="XBV84057.1"/>
    <property type="molecule type" value="Genomic_DNA"/>
</dbReference>
<dbReference type="InterPro" id="IPR036890">
    <property type="entry name" value="HATPase_C_sf"/>
</dbReference>
<dbReference type="SUPFAM" id="SSF55781">
    <property type="entry name" value="GAF domain-like"/>
    <property type="match status" value="3"/>
</dbReference>
<dbReference type="Pfam" id="PF00512">
    <property type="entry name" value="HisKA"/>
    <property type="match status" value="1"/>
</dbReference>
<evidence type="ECO:0000313" key="7">
    <source>
        <dbReference type="EMBL" id="XBV84057.1"/>
    </source>
</evidence>